<name>A0A7J7NLA0_9MAGN</name>
<reference evidence="1 2" key="1">
    <citation type="journal article" date="2020" name="IScience">
        <title>Genome Sequencing of the Endangered Kingdonia uniflora (Circaeasteraceae, Ranunculales) Reveals Potential Mechanisms of Evolutionary Specialization.</title>
        <authorList>
            <person name="Sun Y."/>
            <person name="Deng T."/>
            <person name="Zhang A."/>
            <person name="Moore M.J."/>
            <person name="Landis J.B."/>
            <person name="Lin N."/>
            <person name="Zhang H."/>
            <person name="Zhang X."/>
            <person name="Huang J."/>
            <person name="Zhang X."/>
            <person name="Sun H."/>
            <person name="Wang H."/>
        </authorList>
    </citation>
    <scope>NUCLEOTIDE SEQUENCE [LARGE SCALE GENOMIC DNA]</scope>
    <source>
        <strain evidence="1">TB1705</strain>
        <tissue evidence="1">Leaf</tissue>
    </source>
</reference>
<keyword evidence="2" id="KW-1185">Reference proteome</keyword>
<dbReference type="OrthoDB" id="448399at2759"/>
<evidence type="ECO:0000313" key="2">
    <source>
        <dbReference type="Proteomes" id="UP000541444"/>
    </source>
</evidence>
<dbReference type="Proteomes" id="UP000541444">
    <property type="component" value="Unassembled WGS sequence"/>
</dbReference>
<protein>
    <submittedName>
        <fullName evidence="1">Uncharacterized protein</fullName>
    </submittedName>
</protein>
<accession>A0A7J7NLA0</accession>
<sequence length="55" mass="6406">MHMDILLPLWAKGLNYLLLIDLEGEADNLEFPVVMIDARTLEFVKLRNINDDHVQ</sequence>
<gene>
    <name evidence="1" type="ORF">GIB67_020569</name>
</gene>
<organism evidence="1 2">
    <name type="scientific">Kingdonia uniflora</name>
    <dbReference type="NCBI Taxonomy" id="39325"/>
    <lineage>
        <taxon>Eukaryota</taxon>
        <taxon>Viridiplantae</taxon>
        <taxon>Streptophyta</taxon>
        <taxon>Embryophyta</taxon>
        <taxon>Tracheophyta</taxon>
        <taxon>Spermatophyta</taxon>
        <taxon>Magnoliopsida</taxon>
        <taxon>Ranunculales</taxon>
        <taxon>Circaeasteraceae</taxon>
        <taxon>Kingdonia</taxon>
    </lineage>
</organism>
<proteinExistence type="predicted"/>
<comment type="caution">
    <text evidence="1">The sequence shown here is derived from an EMBL/GenBank/DDBJ whole genome shotgun (WGS) entry which is preliminary data.</text>
</comment>
<dbReference type="EMBL" id="JACGCM010000711">
    <property type="protein sequence ID" value="KAF6167999.1"/>
    <property type="molecule type" value="Genomic_DNA"/>
</dbReference>
<dbReference type="AlphaFoldDB" id="A0A7J7NLA0"/>
<evidence type="ECO:0000313" key="1">
    <source>
        <dbReference type="EMBL" id="KAF6167999.1"/>
    </source>
</evidence>